<comment type="caution">
    <text evidence="1">The sequence shown here is derived from an EMBL/GenBank/DDBJ whole genome shotgun (WGS) entry which is preliminary data.</text>
</comment>
<organism evidence="1 2">
    <name type="scientific">Trichothecium roseum</name>
    <dbReference type="NCBI Taxonomy" id="47278"/>
    <lineage>
        <taxon>Eukaryota</taxon>
        <taxon>Fungi</taxon>
        <taxon>Dikarya</taxon>
        <taxon>Ascomycota</taxon>
        <taxon>Pezizomycotina</taxon>
        <taxon>Sordariomycetes</taxon>
        <taxon>Hypocreomycetidae</taxon>
        <taxon>Hypocreales</taxon>
        <taxon>Hypocreales incertae sedis</taxon>
        <taxon>Trichothecium</taxon>
    </lineage>
</organism>
<accession>A0ACC0V5E4</accession>
<dbReference type="Proteomes" id="UP001163324">
    <property type="component" value="Chromosome 4"/>
</dbReference>
<proteinExistence type="predicted"/>
<gene>
    <name evidence="1" type="ORF">N3K66_004943</name>
</gene>
<keyword evidence="2" id="KW-1185">Reference proteome</keyword>
<evidence type="ECO:0000313" key="2">
    <source>
        <dbReference type="Proteomes" id="UP001163324"/>
    </source>
</evidence>
<name>A0ACC0V5E4_9HYPO</name>
<protein>
    <submittedName>
        <fullName evidence="1">Uncharacterized protein</fullName>
    </submittedName>
</protein>
<evidence type="ECO:0000313" key="1">
    <source>
        <dbReference type="EMBL" id="KAI9900681.1"/>
    </source>
</evidence>
<reference evidence="1" key="1">
    <citation type="submission" date="2022-10" db="EMBL/GenBank/DDBJ databases">
        <title>Complete Genome of Trichothecium roseum strain YXFP-22015, a Plant Pathogen Isolated from Citrus.</title>
        <authorList>
            <person name="Wang Y."/>
            <person name="Zhu L."/>
        </authorList>
    </citation>
    <scope>NUCLEOTIDE SEQUENCE</scope>
    <source>
        <strain evidence="1">YXFP-22015</strain>
    </source>
</reference>
<dbReference type="EMBL" id="CM047943">
    <property type="protein sequence ID" value="KAI9900681.1"/>
    <property type="molecule type" value="Genomic_DNA"/>
</dbReference>
<sequence>MPPTIHLVRHAQGHHNVSVANEAMRDPDVTELGREQCARLRASFPHHARLSGLASSPLRRTVQTCLEAFGPLSPSTTPTSSNPSDPSSTEEEEERKRRLLPIKLIDVLQEISSAPCDTGSAPEALTAEFGPGVVDAGAGVRQGWTDKTSGGSPFAPTLAKLVARGREARRALRDFVAQDKDGDGHYAVTSHGGFLHFLTDDWHGIPSGSATGWKNCEWRSYQFVNPAGDDEEARLAETPESWRRRHGDAAPPSEAEMRELRALAHRELAPILKYQP</sequence>